<proteinExistence type="predicted"/>
<accession>A0A6A6UUK6</accession>
<dbReference type="AlphaFoldDB" id="A0A6A6UUK6"/>
<dbReference type="EMBL" id="MU004230">
    <property type="protein sequence ID" value="KAF2675510.1"/>
    <property type="molecule type" value="Genomic_DNA"/>
</dbReference>
<protein>
    <submittedName>
        <fullName evidence="2">Uncharacterized protein</fullName>
    </submittedName>
</protein>
<reference evidence="2" key="1">
    <citation type="journal article" date="2020" name="Stud. Mycol.">
        <title>101 Dothideomycetes genomes: a test case for predicting lifestyles and emergence of pathogens.</title>
        <authorList>
            <person name="Haridas S."/>
            <person name="Albert R."/>
            <person name="Binder M."/>
            <person name="Bloem J."/>
            <person name="Labutti K."/>
            <person name="Salamov A."/>
            <person name="Andreopoulos B."/>
            <person name="Baker S."/>
            <person name="Barry K."/>
            <person name="Bills G."/>
            <person name="Bluhm B."/>
            <person name="Cannon C."/>
            <person name="Castanera R."/>
            <person name="Culley D."/>
            <person name="Daum C."/>
            <person name="Ezra D."/>
            <person name="Gonzalez J."/>
            <person name="Henrissat B."/>
            <person name="Kuo A."/>
            <person name="Liang C."/>
            <person name="Lipzen A."/>
            <person name="Lutzoni F."/>
            <person name="Magnuson J."/>
            <person name="Mondo S."/>
            <person name="Nolan M."/>
            <person name="Ohm R."/>
            <person name="Pangilinan J."/>
            <person name="Park H.-J."/>
            <person name="Ramirez L."/>
            <person name="Alfaro M."/>
            <person name="Sun H."/>
            <person name="Tritt A."/>
            <person name="Yoshinaga Y."/>
            <person name="Zwiers L.-H."/>
            <person name="Turgeon B."/>
            <person name="Goodwin S."/>
            <person name="Spatafora J."/>
            <person name="Crous P."/>
            <person name="Grigoriev I."/>
        </authorList>
    </citation>
    <scope>NUCLEOTIDE SEQUENCE</scope>
    <source>
        <strain evidence="2">CBS 115976</strain>
    </source>
</reference>
<gene>
    <name evidence="2" type="ORF">BT63DRAFT_40471</name>
</gene>
<evidence type="ECO:0000313" key="3">
    <source>
        <dbReference type="Proteomes" id="UP000799302"/>
    </source>
</evidence>
<organism evidence="2 3">
    <name type="scientific">Microthyrium microscopicum</name>
    <dbReference type="NCBI Taxonomy" id="703497"/>
    <lineage>
        <taxon>Eukaryota</taxon>
        <taxon>Fungi</taxon>
        <taxon>Dikarya</taxon>
        <taxon>Ascomycota</taxon>
        <taxon>Pezizomycotina</taxon>
        <taxon>Dothideomycetes</taxon>
        <taxon>Dothideomycetes incertae sedis</taxon>
        <taxon>Microthyriales</taxon>
        <taxon>Microthyriaceae</taxon>
        <taxon>Microthyrium</taxon>
    </lineage>
</organism>
<keyword evidence="1" id="KW-0812">Transmembrane</keyword>
<evidence type="ECO:0000313" key="2">
    <source>
        <dbReference type="EMBL" id="KAF2675510.1"/>
    </source>
</evidence>
<feature type="transmembrane region" description="Helical" evidence="1">
    <location>
        <begin position="63"/>
        <end position="83"/>
    </location>
</feature>
<name>A0A6A6UUK6_9PEZI</name>
<keyword evidence="1" id="KW-1133">Transmembrane helix</keyword>
<keyword evidence="3" id="KW-1185">Reference proteome</keyword>
<sequence length="130" mass="14717">MYANIQTNQWHREATSPFPLQPRCLTSLGARLTSFGHVNATEVLLWAIARRQKSQGRCPRPPAGLFGVYLISQIFSLLCQLEFHIPQFKNACEATLPSFSFISYPLLSSLIFTFLTAVSTNYDHLQTRIP</sequence>
<evidence type="ECO:0000256" key="1">
    <source>
        <dbReference type="SAM" id="Phobius"/>
    </source>
</evidence>
<dbReference type="Proteomes" id="UP000799302">
    <property type="component" value="Unassembled WGS sequence"/>
</dbReference>
<feature type="transmembrane region" description="Helical" evidence="1">
    <location>
        <begin position="103"/>
        <end position="122"/>
    </location>
</feature>
<keyword evidence="1" id="KW-0472">Membrane</keyword>